<dbReference type="EMBL" id="BAAARV010000046">
    <property type="protein sequence ID" value="GAA2358755.1"/>
    <property type="molecule type" value="Genomic_DNA"/>
</dbReference>
<gene>
    <name evidence="1" type="ORF">GCM10010170_052750</name>
</gene>
<dbReference type="SUPFAM" id="SSF52518">
    <property type="entry name" value="Thiamin diphosphate-binding fold (THDP-binding)"/>
    <property type="match status" value="1"/>
</dbReference>
<proteinExistence type="predicted"/>
<sequence length="62" mass="6526">MRHVVHRETSALGLLVAKTGDFPAAFAEALGHGGPALIELRTDPAQLTPDRRLAEAAPRAGQ</sequence>
<accession>A0ABN3GQY7</accession>
<comment type="caution">
    <text evidence="1">The sequence shown here is derived from an EMBL/GenBank/DDBJ whole genome shotgun (WGS) entry which is preliminary data.</text>
</comment>
<dbReference type="RefSeq" id="WP_344615191.1">
    <property type="nucleotide sequence ID" value="NZ_BAAARV010000046.1"/>
</dbReference>
<dbReference type="InterPro" id="IPR029061">
    <property type="entry name" value="THDP-binding"/>
</dbReference>
<name>A0ABN3GQY7_9ACTN</name>
<protein>
    <recommendedName>
        <fullName evidence="3">Thiamine pyrophosphate enzyme TPP-binding domain-containing protein</fullName>
    </recommendedName>
</protein>
<reference evidence="1 2" key="1">
    <citation type="journal article" date="2019" name="Int. J. Syst. Evol. Microbiol.">
        <title>The Global Catalogue of Microorganisms (GCM) 10K type strain sequencing project: providing services to taxonomists for standard genome sequencing and annotation.</title>
        <authorList>
            <consortium name="The Broad Institute Genomics Platform"/>
            <consortium name="The Broad Institute Genome Sequencing Center for Infectious Disease"/>
            <person name="Wu L."/>
            <person name="Ma J."/>
        </authorList>
    </citation>
    <scope>NUCLEOTIDE SEQUENCE [LARGE SCALE GENOMIC DNA]</scope>
    <source>
        <strain evidence="1 2">JCM 3272</strain>
    </source>
</reference>
<keyword evidence="2" id="KW-1185">Reference proteome</keyword>
<dbReference type="Gene3D" id="3.40.50.970">
    <property type="match status" value="1"/>
</dbReference>
<dbReference type="Proteomes" id="UP001501444">
    <property type="component" value="Unassembled WGS sequence"/>
</dbReference>
<evidence type="ECO:0000313" key="1">
    <source>
        <dbReference type="EMBL" id="GAA2358755.1"/>
    </source>
</evidence>
<organism evidence="1 2">
    <name type="scientific">Dactylosporangium salmoneum</name>
    <dbReference type="NCBI Taxonomy" id="53361"/>
    <lineage>
        <taxon>Bacteria</taxon>
        <taxon>Bacillati</taxon>
        <taxon>Actinomycetota</taxon>
        <taxon>Actinomycetes</taxon>
        <taxon>Micromonosporales</taxon>
        <taxon>Micromonosporaceae</taxon>
        <taxon>Dactylosporangium</taxon>
    </lineage>
</organism>
<evidence type="ECO:0008006" key="3">
    <source>
        <dbReference type="Google" id="ProtNLM"/>
    </source>
</evidence>
<evidence type="ECO:0000313" key="2">
    <source>
        <dbReference type="Proteomes" id="UP001501444"/>
    </source>
</evidence>